<evidence type="ECO:0000313" key="1">
    <source>
        <dbReference type="EMBL" id="HGT41132.1"/>
    </source>
</evidence>
<sequence>MATSPIMAALDLQHAPVAIAFVQEIPAGIPRVSTQQPAGCAYWKLAAAGQVFCATPEDHFGCPIGAYVQGLSLPGDALRQLSDVLGMMHGLEYLKPEEVSQIPRLGRSWAAVVYAPLDQAPFPPDVVIFLGRARQLMLLVEAAQWVGLPVLPLSGRPACGMIPAVVQSGGVITNLGCIGNRVYTQMGDDEFYLALPGAYVAEVEQALPRICHANRELEHYHCGRKELQLAGEPQK</sequence>
<name>A0A7C4LN61_9PLAN</name>
<dbReference type="PANTHER" id="PTHR37954:SF3">
    <property type="entry name" value="DUF169 DOMAIN-CONTAINING PROTEIN"/>
    <property type="match status" value="1"/>
</dbReference>
<accession>A0A7C4LN61</accession>
<dbReference type="EMBL" id="DSVQ01000019">
    <property type="protein sequence ID" value="HGT41132.1"/>
    <property type="molecule type" value="Genomic_DNA"/>
</dbReference>
<protein>
    <recommendedName>
        <fullName evidence="2">DUF169 domain-containing protein</fullName>
    </recommendedName>
</protein>
<reference evidence="1" key="1">
    <citation type="journal article" date="2020" name="mSystems">
        <title>Genome- and Community-Level Interaction Insights into Carbon Utilization and Element Cycling Functions of Hydrothermarchaeota in Hydrothermal Sediment.</title>
        <authorList>
            <person name="Zhou Z."/>
            <person name="Liu Y."/>
            <person name="Xu W."/>
            <person name="Pan J."/>
            <person name="Luo Z.H."/>
            <person name="Li M."/>
        </authorList>
    </citation>
    <scope>NUCLEOTIDE SEQUENCE [LARGE SCALE GENOMIC DNA]</scope>
    <source>
        <strain evidence="1">SpSt-508</strain>
    </source>
</reference>
<proteinExistence type="predicted"/>
<gene>
    <name evidence="1" type="ORF">ENS64_17945</name>
</gene>
<comment type="caution">
    <text evidence="1">The sequence shown here is derived from an EMBL/GenBank/DDBJ whole genome shotgun (WGS) entry which is preliminary data.</text>
</comment>
<organism evidence="1">
    <name type="scientific">Schlesneria paludicola</name>
    <dbReference type="NCBI Taxonomy" id="360056"/>
    <lineage>
        <taxon>Bacteria</taxon>
        <taxon>Pseudomonadati</taxon>
        <taxon>Planctomycetota</taxon>
        <taxon>Planctomycetia</taxon>
        <taxon>Planctomycetales</taxon>
        <taxon>Planctomycetaceae</taxon>
        <taxon>Schlesneria</taxon>
    </lineage>
</organism>
<dbReference type="Pfam" id="PF02596">
    <property type="entry name" value="DUF169"/>
    <property type="match status" value="1"/>
</dbReference>
<dbReference type="InterPro" id="IPR003748">
    <property type="entry name" value="DUF169"/>
</dbReference>
<dbReference type="AlphaFoldDB" id="A0A7C4LN61"/>
<evidence type="ECO:0008006" key="2">
    <source>
        <dbReference type="Google" id="ProtNLM"/>
    </source>
</evidence>
<dbReference type="PANTHER" id="PTHR37954">
    <property type="entry name" value="BLL4979 PROTEIN"/>
    <property type="match status" value="1"/>
</dbReference>